<feature type="compositionally biased region" description="Basic residues" evidence="2">
    <location>
        <begin position="298"/>
        <end position="309"/>
    </location>
</feature>
<accession>A0A9D1I2F2</accession>
<reference evidence="6" key="2">
    <citation type="journal article" date="2021" name="PeerJ">
        <title>Extensive microbial diversity within the chicken gut microbiome revealed by metagenomics and culture.</title>
        <authorList>
            <person name="Gilroy R."/>
            <person name="Ravi A."/>
            <person name="Getino M."/>
            <person name="Pursley I."/>
            <person name="Horton D.L."/>
            <person name="Alikhan N.F."/>
            <person name="Baker D."/>
            <person name="Gharbi K."/>
            <person name="Hall N."/>
            <person name="Watson M."/>
            <person name="Adriaenssens E.M."/>
            <person name="Foster-Nyarko E."/>
            <person name="Jarju S."/>
            <person name="Secka A."/>
            <person name="Antonio M."/>
            <person name="Oren A."/>
            <person name="Chaudhuri R.R."/>
            <person name="La Ragione R."/>
            <person name="Hildebrand F."/>
            <person name="Pallen M.J."/>
        </authorList>
    </citation>
    <scope>NUCLEOTIDE SEQUENCE</scope>
    <source>
        <strain evidence="6">ChiHcec3-6078</strain>
    </source>
</reference>
<dbReference type="AlphaFoldDB" id="A0A9D1I2F2"/>
<sequence>MKKTGVLVCLLILAVSLLAPASFAADEGGASSGGANFTIESSTPENGDTGVSVENLSVKLYFSTDMKPQSKAVRNANEKAFKITGPKGREIPTDVYYSDDEEGLVMVVSNTIDTDITIDGDTEYTLTIDESLQSADGQRMGETQRISFRTLDQSTSNTVYMIMMVVMIVGMVFFTMRSTKKAAEKEKQAKGKHETVNPYKEAKRTGKSVEEIVAKDREKKAKEAEALARKKARDAEIEAELFGNEDEEEEEAQPRGKRVSGPRPISAAGSSYKVKVVKTKKPQNKGTTNPKGQTGKQRNSKNKNKKKRR</sequence>
<dbReference type="InterPro" id="IPR032812">
    <property type="entry name" value="SbsA_Ig"/>
</dbReference>
<dbReference type="Proteomes" id="UP000824090">
    <property type="component" value="Unassembled WGS sequence"/>
</dbReference>
<evidence type="ECO:0000313" key="6">
    <source>
        <dbReference type="EMBL" id="HIU26729.1"/>
    </source>
</evidence>
<reference evidence="6" key="1">
    <citation type="submission" date="2020-10" db="EMBL/GenBank/DDBJ databases">
        <authorList>
            <person name="Gilroy R."/>
        </authorList>
    </citation>
    <scope>NUCLEOTIDE SEQUENCE</scope>
    <source>
        <strain evidence="6">ChiHcec3-6078</strain>
    </source>
</reference>
<feature type="compositionally biased region" description="Polar residues" evidence="2">
    <location>
        <begin position="284"/>
        <end position="295"/>
    </location>
</feature>
<organism evidence="6 7">
    <name type="scientific">Candidatus Allocopromorpha excrementigallinarum</name>
    <dbReference type="NCBI Taxonomy" id="2840742"/>
    <lineage>
        <taxon>Bacteria</taxon>
        <taxon>Bacillati</taxon>
        <taxon>Bacillota</taxon>
        <taxon>Clostridia</taxon>
        <taxon>Eubacteriales</taxon>
        <taxon>Eubacteriaceae</taxon>
        <taxon>Eubacteriaceae incertae sedis</taxon>
        <taxon>Candidatus Allocopromorpha</taxon>
    </lineage>
</organism>
<feature type="signal peptide" evidence="4">
    <location>
        <begin position="1"/>
        <end position="24"/>
    </location>
</feature>
<keyword evidence="1 4" id="KW-0732">Signal</keyword>
<feature type="region of interest" description="Disordered" evidence="2">
    <location>
        <begin position="228"/>
        <end position="309"/>
    </location>
</feature>
<proteinExistence type="predicted"/>
<dbReference type="EMBL" id="DVMP01000166">
    <property type="protein sequence ID" value="HIU26729.1"/>
    <property type="molecule type" value="Genomic_DNA"/>
</dbReference>
<name>A0A9D1I2F2_9FIRM</name>
<keyword evidence="3" id="KW-1133">Transmembrane helix</keyword>
<evidence type="ECO:0000256" key="4">
    <source>
        <dbReference type="SAM" id="SignalP"/>
    </source>
</evidence>
<feature type="domain" description="SbsA Ig-like" evidence="5">
    <location>
        <begin position="37"/>
        <end position="150"/>
    </location>
</feature>
<keyword evidence="3" id="KW-0812">Transmembrane</keyword>
<evidence type="ECO:0000256" key="3">
    <source>
        <dbReference type="SAM" id="Phobius"/>
    </source>
</evidence>
<feature type="compositionally biased region" description="Acidic residues" evidence="2">
    <location>
        <begin position="237"/>
        <end position="251"/>
    </location>
</feature>
<feature type="region of interest" description="Disordered" evidence="2">
    <location>
        <begin position="184"/>
        <end position="207"/>
    </location>
</feature>
<protein>
    <submittedName>
        <fullName evidence="6">Ig-like domain-containing protein</fullName>
    </submittedName>
</protein>
<evidence type="ECO:0000259" key="5">
    <source>
        <dbReference type="Pfam" id="PF13205"/>
    </source>
</evidence>
<evidence type="ECO:0000256" key="1">
    <source>
        <dbReference type="ARBA" id="ARBA00022729"/>
    </source>
</evidence>
<gene>
    <name evidence="6" type="ORF">IAC50_09575</name>
</gene>
<evidence type="ECO:0000256" key="2">
    <source>
        <dbReference type="SAM" id="MobiDB-lite"/>
    </source>
</evidence>
<comment type="caution">
    <text evidence="6">The sequence shown here is derived from an EMBL/GenBank/DDBJ whole genome shotgun (WGS) entry which is preliminary data.</text>
</comment>
<feature type="transmembrane region" description="Helical" evidence="3">
    <location>
        <begin position="158"/>
        <end position="176"/>
    </location>
</feature>
<feature type="chain" id="PRO_5039357554" evidence="4">
    <location>
        <begin position="25"/>
        <end position="309"/>
    </location>
</feature>
<keyword evidence="3" id="KW-0472">Membrane</keyword>
<dbReference type="Pfam" id="PF13205">
    <property type="entry name" value="Big_5"/>
    <property type="match status" value="1"/>
</dbReference>
<evidence type="ECO:0000313" key="7">
    <source>
        <dbReference type="Proteomes" id="UP000824090"/>
    </source>
</evidence>